<evidence type="ECO:0000313" key="2">
    <source>
        <dbReference type="Proteomes" id="UP000659698"/>
    </source>
</evidence>
<dbReference type="PROSITE" id="PS51257">
    <property type="entry name" value="PROKAR_LIPOPROTEIN"/>
    <property type="match status" value="1"/>
</dbReference>
<name>A0ABR6VZ14_9BACT</name>
<dbReference type="EMBL" id="JACOAF010000061">
    <property type="protein sequence ID" value="MBC3542434.1"/>
    <property type="molecule type" value="Genomic_DNA"/>
</dbReference>
<comment type="caution">
    <text evidence="1">The sequence shown here is derived from an EMBL/GenBank/DDBJ whole genome shotgun (WGS) entry which is preliminary data.</text>
</comment>
<evidence type="ECO:0000313" key="1">
    <source>
        <dbReference type="EMBL" id="MBC3542434.1"/>
    </source>
</evidence>
<dbReference type="RefSeq" id="WP_186642141.1">
    <property type="nucleotide sequence ID" value="NZ_JACOAF010000061.1"/>
</dbReference>
<gene>
    <name evidence="1" type="ORF">H7U12_22335</name>
</gene>
<reference evidence="1 2" key="1">
    <citation type="journal article" date="2019" name="Int. J. Syst. Evol. Microbiol.">
        <title>Rufibacter sediminis sp. nov., isolated from freshwater lake sediment.</title>
        <authorList>
            <person name="Qu J.H."/>
            <person name="Zhang L.J."/>
            <person name="Fu Y.H."/>
            <person name="Li H.F."/>
        </authorList>
    </citation>
    <scope>NUCLEOTIDE SEQUENCE [LARGE SCALE GENOMIC DNA]</scope>
    <source>
        <strain evidence="1 2">H-1</strain>
    </source>
</reference>
<sequence length="378" mass="42042">MKKSTFALMCLAVGFATVSCENQMEELSVKTDAQSKSVAATASGLEIPQNLSLTAPADFKAPGENLRNLFSYDAVAPSTCGPTQFVAVQNKYLAPLGKDLIQLFGSAQSANSILNLYMTLNQYSAYFDTSEQYFGKNGEYTNLMAKRKRDLETFWNMPNLIQINGQHTATLNDREKLADVYQIVGTNIRTREQAYAAADQILYFNTFSPYLPESPFFALDGFATTYRNLIVIGDGIVEMLSETGVEQDIVWTGILAHEWAHQVQFKNMTAWYPNGAAKDQAEATRYTELEADFMAAYYMTHKRGATYNSKRVEDFLTLFFQIGDCGFTSTGHHGTPAQRMAAARLGFQLADEAQKQGHILTQQQVHEAFVSRVGSVLL</sequence>
<dbReference type="Proteomes" id="UP000659698">
    <property type="component" value="Unassembled WGS sequence"/>
</dbReference>
<accession>A0ABR6VZ14</accession>
<protein>
    <submittedName>
        <fullName evidence="1">Uncharacterized protein</fullName>
    </submittedName>
</protein>
<proteinExistence type="predicted"/>
<keyword evidence="2" id="KW-1185">Reference proteome</keyword>
<organism evidence="1 2">
    <name type="scientific">Rufibacter sediminis</name>
    <dbReference type="NCBI Taxonomy" id="2762756"/>
    <lineage>
        <taxon>Bacteria</taxon>
        <taxon>Pseudomonadati</taxon>
        <taxon>Bacteroidota</taxon>
        <taxon>Cytophagia</taxon>
        <taxon>Cytophagales</taxon>
        <taxon>Hymenobacteraceae</taxon>
        <taxon>Rufibacter</taxon>
    </lineage>
</organism>